<protein>
    <recommendedName>
        <fullName evidence="2">DUF1795 domain-containing protein</fullName>
    </recommendedName>
</protein>
<evidence type="ECO:0000313" key="1">
    <source>
        <dbReference type="EMBL" id="ACA74361.1"/>
    </source>
</evidence>
<dbReference type="InterPro" id="IPR016123">
    <property type="entry name" value="Mog1/PsbP_a/b/a-sand"/>
</dbReference>
<dbReference type="InterPro" id="IPR014894">
    <property type="entry name" value="DcrB/EagT6"/>
</dbReference>
<evidence type="ECO:0008006" key="2">
    <source>
        <dbReference type="Google" id="ProtNLM"/>
    </source>
</evidence>
<dbReference type="HOGENOM" id="CLU_120952_0_0_6"/>
<accession>B1JCT5</accession>
<dbReference type="KEGG" id="ppw:PputW619_3880"/>
<reference evidence="1" key="1">
    <citation type="submission" date="2008-02" db="EMBL/GenBank/DDBJ databases">
        <title>Complete sequence of Psuedomonas putida W619.</title>
        <authorList>
            <consortium name="US DOE Joint Genome Institute"/>
            <person name="Copeland A."/>
            <person name="Lucas S."/>
            <person name="Lapidus A."/>
            <person name="Barry K."/>
            <person name="Detter J.C."/>
            <person name="Glavina del Rio T."/>
            <person name="Dalin E."/>
            <person name="Tice H."/>
            <person name="Pitluck S."/>
            <person name="Chain P."/>
            <person name="Malfatti S."/>
            <person name="Shin M."/>
            <person name="Vergez L."/>
            <person name="Schmutz J."/>
            <person name="Larimer F."/>
            <person name="Land M."/>
            <person name="Hauser L."/>
            <person name="Kyrpides N."/>
            <person name="Kim E."/>
            <person name="Taghavi S."/>
            <person name="Vangronsveld D."/>
            <person name="van der Lelie D."/>
            <person name="Richardson P."/>
        </authorList>
    </citation>
    <scope>NUCLEOTIDE SEQUENCE</scope>
    <source>
        <strain evidence="1">W619</strain>
    </source>
</reference>
<name>B1JCT5_PSEPW</name>
<proteinExistence type="predicted"/>
<dbReference type="Pfam" id="PF08786">
    <property type="entry name" value="DcrB"/>
    <property type="match status" value="1"/>
</dbReference>
<dbReference type="OrthoDB" id="7026730at2"/>
<sequence>MIKGNIYDRLSQRREAAQALAKEEAERQAAAEAALQAATLAELAQPLPLVADHNELHAAGLRLVMPQGLNLHESITTLQLGPHQVTLAAKRQSVAQGQTLDHLLEQHLAEARQRHTELTLIRKHPCTLAGHDAINLDYRFTNGPEARHCRAVMILVPERVGQEAQALTLTTVVDPDQEPLANWLITFDAMLANITSAPAVARG</sequence>
<gene>
    <name evidence="1" type="ordered locus">PputW619_3880</name>
</gene>
<dbReference type="EMBL" id="CP000949">
    <property type="protein sequence ID" value="ACA74361.1"/>
    <property type="molecule type" value="Genomic_DNA"/>
</dbReference>
<dbReference type="AlphaFoldDB" id="B1JCT5"/>
<organism evidence="1">
    <name type="scientific">Pseudomonas putida (strain W619)</name>
    <dbReference type="NCBI Taxonomy" id="390235"/>
    <lineage>
        <taxon>Bacteria</taxon>
        <taxon>Pseudomonadati</taxon>
        <taxon>Pseudomonadota</taxon>
        <taxon>Gammaproteobacteria</taxon>
        <taxon>Pseudomonadales</taxon>
        <taxon>Pseudomonadaceae</taxon>
        <taxon>Pseudomonas</taxon>
    </lineage>
</organism>
<dbReference type="SUPFAM" id="SSF55724">
    <property type="entry name" value="Mog1p/PsbP-like"/>
    <property type="match status" value="1"/>
</dbReference>
<dbReference type="Gene3D" id="3.40.1000.10">
    <property type="entry name" value="Mog1/PsbP, alpha/beta/alpha sandwich"/>
    <property type="match status" value="1"/>
</dbReference>